<evidence type="ECO:0000313" key="1">
    <source>
        <dbReference type="EMBL" id="GEK84295.1"/>
    </source>
</evidence>
<accession>A0A7W3PJJ2</accession>
<gene>
    <name evidence="2" type="ORF">FB463_002773</name>
    <name evidence="1" type="ORF">FFA01_26040</name>
</gene>
<organism evidence="2 4">
    <name type="scientific">Frigoribacterium faeni</name>
    <dbReference type="NCBI Taxonomy" id="145483"/>
    <lineage>
        <taxon>Bacteria</taxon>
        <taxon>Bacillati</taxon>
        <taxon>Actinomycetota</taxon>
        <taxon>Actinomycetes</taxon>
        <taxon>Micrococcales</taxon>
        <taxon>Microbacteriaceae</taxon>
        <taxon>Frigoribacterium</taxon>
    </lineage>
</organism>
<dbReference type="Proteomes" id="UP000522688">
    <property type="component" value="Unassembled WGS sequence"/>
</dbReference>
<sequence length="87" mass="9579">MQLITLRLDDRVYAVDPAQDLAALRARLVDAVRHEADFVEFRTITSERVAALVGERTVVVVEVVSIAEQSLAGDVEDAPPLDLDEYA</sequence>
<reference evidence="1 3" key="1">
    <citation type="submission" date="2019-07" db="EMBL/GenBank/DDBJ databases">
        <title>Whole genome shotgun sequence of Frigoribacterium faeni NBRC 103066.</title>
        <authorList>
            <person name="Hosoyama A."/>
            <person name="Uohara A."/>
            <person name="Ohji S."/>
            <person name="Ichikawa N."/>
        </authorList>
    </citation>
    <scope>NUCLEOTIDE SEQUENCE [LARGE SCALE GENOMIC DNA]</scope>
    <source>
        <strain evidence="1 3">NBRC 103066</strain>
    </source>
</reference>
<reference evidence="2 4" key="2">
    <citation type="submission" date="2020-07" db="EMBL/GenBank/DDBJ databases">
        <title>Sequencing the genomes of 1000 actinobacteria strains.</title>
        <authorList>
            <person name="Klenk H.-P."/>
        </authorList>
    </citation>
    <scope>NUCLEOTIDE SEQUENCE [LARGE SCALE GENOMIC DNA]</scope>
    <source>
        <strain evidence="2 4">DSM 10309</strain>
    </source>
</reference>
<proteinExistence type="predicted"/>
<dbReference type="EMBL" id="BJUV01000032">
    <property type="protein sequence ID" value="GEK84295.1"/>
    <property type="molecule type" value="Genomic_DNA"/>
</dbReference>
<name>A0A7W3PJJ2_9MICO</name>
<comment type="caution">
    <text evidence="2">The sequence shown here is derived from an EMBL/GenBank/DDBJ whole genome shotgun (WGS) entry which is preliminary data.</text>
</comment>
<dbReference type="EMBL" id="JACGWW010000005">
    <property type="protein sequence ID" value="MBA8814500.1"/>
    <property type="molecule type" value="Genomic_DNA"/>
</dbReference>
<evidence type="ECO:0000313" key="3">
    <source>
        <dbReference type="Proteomes" id="UP000321154"/>
    </source>
</evidence>
<protein>
    <submittedName>
        <fullName evidence="2">Uncharacterized protein</fullName>
    </submittedName>
</protein>
<dbReference type="Proteomes" id="UP000321154">
    <property type="component" value="Unassembled WGS sequence"/>
</dbReference>
<dbReference type="AlphaFoldDB" id="A0A7W3PJJ2"/>
<evidence type="ECO:0000313" key="2">
    <source>
        <dbReference type="EMBL" id="MBA8814500.1"/>
    </source>
</evidence>
<dbReference type="RefSeq" id="WP_146856622.1">
    <property type="nucleotide sequence ID" value="NZ_BAAAHR010000004.1"/>
</dbReference>
<evidence type="ECO:0000313" key="4">
    <source>
        <dbReference type="Proteomes" id="UP000522688"/>
    </source>
</evidence>
<keyword evidence="3" id="KW-1185">Reference proteome</keyword>